<organism evidence="4 5">
    <name type="scientific">Paspalum notatum var. saurae</name>
    <dbReference type="NCBI Taxonomy" id="547442"/>
    <lineage>
        <taxon>Eukaryota</taxon>
        <taxon>Viridiplantae</taxon>
        <taxon>Streptophyta</taxon>
        <taxon>Embryophyta</taxon>
        <taxon>Tracheophyta</taxon>
        <taxon>Spermatophyta</taxon>
        <taxon>Magnoliopsida</taxon>
        <taxon>Liliopsida</taxon>
        <taxon>Poales</taxon>
        <taxon>Poaceae</taxon>
        <taxon>PACMAD clade</taxon>
        <taxon>Panicoideae</taxon>
        <taxon>Andropogonodae</taxon>
        <taxon>Paspaleae</taxon>
        <taxon>Paspalinae</taxon>
        <taxon>Paspalum</taxon>
    </lineage>
</organism>
<dbReference type="EMBL" id="CP144746">
    <property type="protein sequence ID" value="WVZ60310.1"/>
    <property type="molecule type" value="Genomic_DNA"/>
</dbReference>
<proteinExistence type="predicted"/>
<evidence type="ECO:0000259" key="3">
    <source>
        <dbReference type="Pfam" id="PF22932"/>
    </source>
</evidence>
<evidence type="ECO:0000259" key="2">
    <source>
        <dbReference type="Pfam" id="PF04601"/>
    </source>
</evidence>
<dbReference type="InterPro" id="IPR007679">
    <property type="entry name" value="DUF569"/>
</dbReference>
<dbReference type="InterPro" id="IPR054726">
    <property type="entry name" value="Ubiq_DUF569-assoc"/>
</dbReference>
<protein>
    <recommendedName>
        <fullName evidence="6">DUF569 domain-containing protein</fullName>
    </recommendedName>
</protein>
<dbReference type="SUPFAM" id="SSF50405">
    <property type="entry name" value="Actin-crosslinking proteins"/>
    <property type="match status" value="1"/>
</dbReference>
<dbReference type="PANTHER" id="PTHR31205:SF4">
    <property type="entry name" value="DUF569 DOMAIN-CONTAINING PROTEIN"/>
    <property type="match status" value="1"/>
</dbReference>
<dbReference type="AlphaFoldDB" id="A0AAQ3WG25"/>
<evidence type="ECO:0000256" key="1">
    <source>
        <dbReference type="SAM" id="MobiDB-lite"/>
    </source>
</evidence>
<feature type="domain" description="DUF569" evidence="2">
    <location>
        <begin position="83"/>
        <end position="228"/>
    </location>
</feature>
<evidence type="ECO:0000313" key="5">
    <source>
        <dbReference type="Proteomes" id="UP001341281"/>
    </source>
</evidence>
<dbReference type="InterPro" id="IPR008999">
    <property type="entry name" value="Actin-crosslinking"/>
</dbReference>
<dbReference type="Proteomes" id="UP001341281">
    <property type="component" value="Chromosome 02"/>
</dbReference>
<evidence type="ECO:0008006" key="6">
    <source>
        <dbReference type="Google" id="ProtNLM"/>
    </source>
</evidence>
<evidence type="ECO:0000313" key="4">
    <source>
        <dbReference type="EMBL" id="WVZ60310.1"/>
    </source>
</evidence>
<dbReference type="Pfam" id="PF04601">
    <property type="entry name" value="DUF569"/>
    <property type="match status" value="1"/>
</dbReference>
<sequence>MEKGKGKGIWVSAMELFGMKPRGEEEWGKAAVAKLRAPPPRGVDEAGTSYASGSGAGGASSGSAPAAMEDIAPPEAMAAIAPFEDGQYVRLRNRGRGGYLFANETGRGVSVDSRRGMVNTAWAVQILQTARTAHVLLRGAYGRYLSATRNPAHPGLVGYYTLQCIFEFSDDHHILWSVAKGMRGSVVLLQGTGTGARALRANGRYQRWNADVTVGPVDMNSISSMMEWEVQIIPLTVERPPPYHPRSHNAAIVSSSPASFFLSHAVLPGWGWREGCGEEVQISFTDAWFADNGQVEYRCWMDMLFDGRNLIELRNEIANRLGSGVQLENMTLCVQAGNYGRPTPLLTDLPLRDDPVIILVFMVGSPGENRIICSPPVPTLAVF</sequence>
<dbReference type="PANTHER" id="PTHR31205">
    <property type="entry name" value="ACTIN CROSS-LINKING PROTEIN (DUF569)"/>
    <property type="match status" value="1"/>
</dbReference>
<dbReference type="Pfam" id="PF22932">
    <property type="entry name" value="Ubiq_DUF_assoc"/>
    <property type="match status" value="1"/>
</dbReference>
<keyword evidence="5" id="KW-1185">Reference proteome</keyword>
<accession>A0AAQ3WG25</accession>
<reference evidence="4 5" key="1">
    <citation type="submission" date="2024-02" db="EMBL/GenBank/DDBJ databases">
        <title>High-quality chromosome-scale genome assembly of Pensacola bahiagrass (Paspalum notatum Flugge var. saurae).</title>
        <authorList>
            <person name="Vega J.M."/>
            <person name="Podio M."/>
            <person name="Orjuela J."/>
            <person name="Siena L.A."/>
            <person name="Pessino S.C."/>
            <person name="Combes M.C."/>
            <person name="Mariac C."/>
            <person name="Albertini E."/>
            <person name="Pupilli F."/>
            <person name="Ortiz J.P.A."/>
            <person name="Leblanc O."/>
        </authorList>
    </citation>
    <scope>NUCLEOTIDE SEQUENCE [LARGE SCALE GENOMIC DNA]</scope>
    <source>
        <strain evidence="4">R1</strain>
        <tissue evidence="4">Leaf</tissue>
    </source>
</reference>
<feature type="domain" description="DUF569" evidence="3">
    <location>
        <begin position="290"/>
        <end position="361"/>
    </location>
</feature>
<name>A0AAQ3WG25_PASNO</name>
<dbReference type="CDD" id="cd23340">
    <property type="entry name" value="beta-trefoil_FSCN_ACP-like"/>
    <property type="match status" value="1"/>
</dbReference>
<feature type="region of interest" description="Disordered" evidence="1">
    <location>
        <begin position="35"/>
        <end position="67"/>
    </location>
</feature>
<gene>
    <name evidence="4" type="ORF">U9M48_010354</name>
</gene>